<keyword evidence="1" id="KW-0812">Transmembrane</keyword>
<reference evidence="2" key="1">
    <citation type="submission" date="2024-07" db="EMBL/GenBank/DDBJ databases">
        <authorList>
            <person name="Yu S.T."/>
        </authorList>
    </citation>
    <scope>NUCLEOTIDE SEQUENCE</scope>
    <source>
        <strain evidence="2">R11</strain>
    </source>
</reference>
<protein>
    <submittedName>
        <fullName evidence="2">Uncharacterized protein</fullName>
    </submittedName>
</protein>
<keyword evidence="1" id="KW-1133">Transmembrane helix</keyword>
<dbReference type="EMBL" id="CP163432">
    <property type="protein sequence ID" value="XDQ15874.1"/>
    <property type="molecule type" value="Genomic_DNA"/>
</dbReference>
<evidence type="ECO:0000313" key="2">
    <source>
        <dbReference type="EMBL" id="XDQ15874.1"/>
    </source>
</evidence>
<gene>
    <name evidence="2" type="ORF">AB5J55_42885</name>
</gene>
<accession>A0AB39NFH6</accession>
<dbReference type="AlphaFoldDB" id="A0AB39NFH6"/>
<keyword evidence="1" id="KW-0472">Membrane</keyword>
<name>A0AB39NFH6_9ACTN</name>
<feature type="transmembrane region" description="Helical" evidence="1">
    <location>
        <begin position="30"/>
        <end position="56"/>
    </location>
</feature>
<proteinExistence type="predicted"/>
<sequence length="57" mass="5919">MLNNSNEADNRGGLDLRTTLLLVTGGGATYVAFLHPAVGVAMLVGVGVMTLLHLLLK</sequence>
<evidence type="ECO:0000256" key="1">
    <source>
        <dbReference type="SAM" id="Phobius"/>
    </source>
</evidence>
<dbReference type="RefSeq" id="WP_369275800.1">
    <property type="nucleotide sequence ID" value="NZ_CP163432.1"/>
</dbReference>
<organism evidence="2">
    <name type="scientific">Streptomyces sp. R11</name>
    <dbReference type="NCBI Taxonomy" id="3238625"/>
    <lineage>
        <taxon>Bacteria</taxon>
        <taxon>Bacillati</taxon>
        <taxon>Actinomycetota</taxon>
        <taxon>Actinomycetes</taxon>
        <taxon>Kitasatosporales</taxon>
        <taxon>Streptomycetaceae</taxon>
        <taxon>Streptomyces</taxon>
    </lineage>
</organism>